<proteinExistence type="predicted"/>
<evidence type="ECO:0000256" key="1">
    <source>
        <dbReference type="SAM" id="Phobius"/>
    </source>
</evidence>
<dbReference type="AlphaFoldDB" id="A0AAN6U108"/>
<organism evidence="2 3">
    <name type="scientific">Parathielavia appendiculata</name>
    <dbReference type="NCBI Taxonomy" id="2587402"/>
    <lineage>
        <taxon>Eukaryota</taxon>
        <taxon>Fungi</taxon>
        <taxon>Dikarya</taxon>
        <taxon>Ascomycota</taxon>
        <taxon>Pezizomycotina</taxon>
        <taxon>Sordariomycetes</taxon>
        <taxon>Sordariomycetidae</taxon>
        <taxon>Sordariales</taxon>
        <taxon>Chaetomiaceae</taxon>
        <taxon>Parathielavia</taxon>
    </lineage>
</organism>
<reference evidence="2" key="2">
    <citation type="submission" date="2023-05" db="EMBL/GenBank/DDBJ databases">
        <authorList>
            <consortium name="Lawrence Berkeley National Laboratory"/>
            <person name="Steindorff A."/>
            <person name="Hensen N."/>
            <person name="Bonometti L."/>
            <person name="Westerberg I."/>
            <person name="Brannstrom I.O."/>
            <person name="Guillou S."/>
            <person name="Cros-Aarteil S."/>
            <person name="Calhoun S."/>
            <person name="Haridas S."/>
            <person name="Kuo A."/>
            <person name="Mondo S."/>
            <person name="Pangilinan J."/>
            <person name="Riley R."/>
            <person name="Labutti K."/>
            <person name="Andreopoulos B."/>
            <person name="Lipzen A."/>
            <person name="Chen C."/>
            <person name="Yanf M."/>
            <person name="Daum C."/>
            <person name="Ng V."/>
            <person name="Clum A."/>
            <person name="Ohm R."/>
            <person name="Martin F."/>
            <person name="Silar P."/>
            <person name="Natvig D."/>
            <person name="Lalanne C."/>
            <person name="Gautier V."/>
            <person name="Ament-Velasquez S.L."/>
            <person name="Kruys A."/>
            <person name="Hutchinson M.I."/>
            <person name="Powell A.J."/>
            <person name="Barry K."/>
            <person name="Miller A.N."/>
            <person name="Grigoriev I.V."/>
            <person name="Debuchy R."/>
            <person name="Gladieux P."/>
            <person name="Thoren M.H."/>
            <person name="Johannesson H."/>
        </authorList>
    </citation>
    <scope>NUCLEOTIDE SEQUENCE</scope>
    <source>
        <strain evidence="2">CBS 731.68</strain>
    </source>
</reference>
<keyword evidence="1" id="KW-0472">Membrane</keyword>
<dbReference type="EMBL" id="MU853228">
    <property type="protein sequence ID" value="KAK4123836.1"/>
    <property type="molecule type" value="Genomic_DNA"/>
</dbReference>
<evidence type="ECO:0000313" key="3">
    <source>
        <dbReference type="Proteomes" id="UP001302602"/>
    </source>
</evidence>
<keyword evidence="3" id="KW-1185">Reference proteome</keyword>
<feature type="transmembrane region" description="Helical" evidence="1">
    <location>
        <begin position="109"/>
        <end position="131"/>
    </location>
</feature>
<reference evidence="2" key="1">
    <citation type="journal article" date="2023" name="Mol. Phylogenet. Evol.">
        <title>Genome-scale phylogeny and comparative genomics of the fungal order Sordariales.</title>
        <authorList>
            <person name="Hensen N."/>
            <person name="Bonometti L."/>
            <person name="Westerberg I."/>
            <person name="Brannstrom I.O."/>
            <person name="Guillou S."/>
            <person name="Cros-Aarteil S."/>
            <person name="Calhoun S."/>
            <person name="Haridas S."/>
            <person name="Kuo A."/>
            <person name="Mondo S."/>
            <person name="Pangilinan J."/>
            <person name="Riley R."/>
            <person name="LaButti K."/>
            <person name="Andreopoulos B."/>
            <person name="Lipzen A."/>
            <person name="Chen C."/>
            <person name="Yan M."/>
            <person name="Daum C."/>
            <person name="Ng V."/>
            <person name="Clum A."/>
            <person name="Steindorff A."/>
            <person name="Ohm R.A."/>
            <person name="Martin F."/>
            <person name="Silar P."/>
            <person name="Natvig D.O."/>
            <person name="Lalanne C."/>
            <person name="Gautier V."/>
            <person name="Ament-Velasquez S.L."/>
            <person name="Kruys A."/>
            <person name="Hutchinson M.I."/>
            <person name="Powell A.J."/>
            <person name="Barry K."/>
            <person name="Miller A.N."/>
            <person name="Grigoriev I.V."/>
            <person name="Debuchy R."/>
            <person name="Gladieux P."/>
            <person name="Hiltunen Thoren M."/>
            <person name="Johannesson H."/>
        </authorList>
    </citation>
    <scope>NUCLEOTIDE SEQUENCE</scope>
    <source>
        <strain evidence="2">CBS 731.68</strain>
    </source>
</reference>
<protein>
    <submittedName>
        <fullName evidence="2">Uncharacterized protein</fullName>
    </submittedName>
</protein>
<gene>
    <name evidence="2" type="ORF">N657DRAFT_429633</name>
</gene>
<sequence>MDRAHARISGTCLRAACVSPVGSCTFQSSGRHRMRRCVPSTAWKATIGYFLSSPLVEVSNRALVNARTRLLVSDSTSEESSSPFCNSNLAMDIKSITVPREPLTSVSSMFLISMTWAPFFSSMLGGAIMFARSLSRILMSPSSTAS</sequence>
<accession>A0AAN6U108</accession>
<comment type="caution">
    <text evidence="2">The sequence shown here is derived from an EMBL/GenBank/DDBJ whole genome shotgun (WGS) entry which is preliminary data.</text>
</comment>
<dbReference type="Proteomes" id="UP001302602">
    <property type="component" value="Unassembled WGS sequence"/>
</dbReference>
<evidence type="ECO:0000313" key="2">
    <source>
        <dbReference type="EMBL" id="KAK4123836.1"/>
    </source>
</evidence>
<name>A0AAN6U108_9PEZI</name>
<keyword evidence="1" id="KW-1133">Transmembrane helix</keyword>
<dbReference type="RefSeq" id="XP_062647607.1">
    <property type="nucleotide sequence ID" value="XM_062787334.1"/>
</dbReference>
<dbReference type="GeneID" id="87824104"/>
<keyword evidence="1" id="KW-0812">Transmembrane</keyword>